<dbReference type="InterPro" id="IPR039121">
    <property type="entry name" value="NUDT19"/>
</dbReference>
<comment type="catalytic activity">
    <reaction evidence="16">
        <text>hexanoyl-CoA + H2O = hexanoyl-4'-phosphopantetheine + adenosine 3',5'-bisphosphate + 2 H(+)</text>
        <dbReference type="Rhea" id="RHEA:49980"/>
        <dbReference type="ChEBI" id="CHEBI:15377"/>
        <dbReference type="ChEBI" id="CHEBI:15378"/>
        <dbReference type="ChEBI" id="CHEBI:58343"/>
        <dbReference type="ChEBI" id="CHEBI:62620"/>
        <dbReference type="ChEBI" id="CHEBI:132012"/>
    </reaction>
    <physiologicalReaction direction="left-to-right" evidence="16">
        <dbReference type="Rhea" id="RHEA:49981"/>
    </physiologicalReaction>
</comment>
<evidence type="ECO:0000256" key="26">
    <source>
        <dbReference type="ARBA" id="ARBA00048828"/>
    </source>
</evidence>
<dbReference type="PANTHER" id="PTHR12318:SF0">
    <property type="entry name" value="ACYL-COENZYME A DIPHOSPHATASE NUDT19"/>
    <property type="match status" value="1"/>
</dbReference>
<comment type="catalytic activity">
    <reaction evidence="17">
        <text>(6Z)-octenoyl-CoA + H2O = S-(6Z-octenoyl)-4'-phosphopantetheine + adenosine 3',5'-bisphosphate + 2 H(+)</text>
        <dbReference type="Rhea" id="RHEA:67528"/>
        <dbReference type="ChEBI" id="CHEBI:15377"/>
        <dbReference type="ChEBI" id="CHEBI:15378"/>
        <dbReference type="ChEBI" id="CHEBI:58343"/>
        <dbReference type="ChEBI" id="CHEBI:172383"/>
        <dbReference type="ChEBI" id="CHEBI:172384"/>
    </reaction>
    <physiologicalReaction direction="left-to-right" evidence="17">
        <dbReference type="Rhea" id="RHEA:67529"/>
    </physiologicalReaction>
</comment>
<evidence type="ECO:0000256" key="3">
    <source>
        <dbReference type="ARBA" id="ARBA00005582"/>
    </source>
</evidence>
<dbReference type="GO" id="GO:0046872">
    <property type="term" value="F:metal ion binding"/>
    <property type="evidence" value="ECO:0007669"/>
    <property type="project" value="UniProtKB-KW"/>
</dbReference>
<keyword evidence="5" id="KW-0378">Hydrolase</keyword>
<dbReference type="SUPFAM" id="SSF55811">
    <property type="entry name" value="Nudix"/>
    <property type="match status" value="1"/>
</dbReference>
<comment type="similarity">
    <text evidence="3">Belongs to the Nudix hydrolase family.</text>
</comment>
<evidence type="ECO:0000256" key="23">
    <source>
        <dbReference type="ARBA" id="ARBA00048413"/>
    </source>
</evidence>
<dbReference type="GO" id="GO:0005739">
    <property type="term" value="C:mitochondrion"/>
    <property type="evidence" value="ECO:0007669"/>
    <property type="project" value="TreeGrafter"/>
</dbReference>
<dbReference type="InterPro" id="IPR015797">
    <property type="entry name" value="NUDIX_hydrolase-like_dom_sf"/>
</dbReference>
<dbReference type="EC" id="3.6.1.77" evidence="11"/>
<dbReference type="EMBL" id="SRMA01026557">
    <property type="protein sequence ID" value="TRY82378.1"/>
    <property type="molecule type" value="Genomic_DNA"/>
</dbReference>
<comment type="function">
    <text evidence="12">Fatty acyl-coenzyme A (CoA) diphosphatase that hydrolyzes fatty acyl-CoA to yield acyl-4'-phosphopantetheine and adenosine 3',5'-bisphosphate. Mediates the hydrolysis of a wide range of CoA esters, including choloyl-CoA and branched-chain fatty-acyl-CoA esters and at low substrate concentrations medium and long-chain fatty-acyl-CoA esters are the primary substrates. Highest activity seen with medium-chain acyl-CoA esters and higher rates of activity seen with the unsaturated acyl-CoA esters compared with the saturated esters. Exhibits decapping activity towards dpCoA-capped RNAs in vitro.</text>
</comment>
<keyword evidence="7" id="KW-0464">Manganese</keyword>
<name>A0A553PXH6_9TELE</name>
<evidence type="ECO:0000256" key="24">
    <source>
        <dbReference type="ARBA" id="ARBA00048624"/>
    </source>
</evidence>
<comment type="catalytic activity">
    <reaction evidence="30">
        <text>(9Z)-hexadecenoyl-CoA + H2O = S-(9Z-hexadecenoyl)-4'-phosphopantetheine + adenosine 3',5'-bisphosphate + 2 H(+)</text>
        <dbReference type="Rhea" id="RHEA:67540"/>
        <dbReference type="ChEBI" id="CHEBI:15377"/>
        <dbReference type="ChEBI" id="CHEBI:15378"/>
        <dbReference type="ChEBI" id="CHEBI:58343"/>
        <dbReference type="ChEBI" id="CHEBI:61540"/>
        <dbReference type="ChEBI" id="CHEBI:172388"/>
    </reaction>
    <physiologicalReaction direction="left-to-right" evidence="30">
        <dbReference type="Rhea" id="RHEA:67541"/>
    </physiologicalReaction>
</comment>
<comment type="catalytic activity">
    <reaction evidence="27">
        <text>an acyl-CoA + H2O = an acyl-4'-phosphopantetheine + adenosine 3',5'-bisphosphate + 2 H(+)</text>
        <dbReference type="Rhea" id="RHEA:50044"/>
        <dbReference type="ChEBI" id="CHEBI:15377"/>
        <dbReference type="ChEBI" id="CHEBI:15378"/>
        <dbReference type="ChEBI" id="CHEBI:58342"/>
        <dbReference type="ChEBI" id="CHEBI:58343"/>
        <dbReference type="ChEBI" id="CHEBI:132023"/>
    </reaction>
    <physiologicalReaction direction="left-to-right" evidence="27">
        <dbReference type="Rhea" id="RHEA:50045"/>
    </physiologicalReaction>
</comment>
<sequence length="386" mass="43854">MNTALKHWREAATVILAAGQRRAPTADTLKVLENAAKSVCDYQVLLLKRSGRSGFMPNAYVFPGGLVDASDFSSEWQDIFKHFTKAHNYGIAAVKQPPETRPPIFATDRAQLGSPIPGDVAFRICAVRETFEESGVLLALPKHEARGVLDSQPVPTRLGTPWSKDVLAKWRALVNGDPANFIKMCRELECLPNIWALHEWANWLTPVGKYGIRRYDTAFYLCCLDEAPHTLHDDKEIVHFKWSTPQEVLQRYRSKEIWIAPPQFYDFGRLCQFPVLKDLHQFAWKRSVEGCEQWLPVHMVTSDGFANILPGDMLYPEKVDTSGNSEGVLITEKSLDELQQDTGKMHRVVGQDMYSVSIQMNITPKYKHLPPVDSDNMRKFLRNSKL</sequence>
<dbReference type="CDD" id="cd18870">
    <property type="entry name" value="NUDIX_AcylCoAdiphos_Nudt19"/>
    <property type="match status" value="1"/>
</dbReference>
<evidence type="ECO:0000256" key="30">
    <source>
        <dbReference type="ARBA" id="ARBA00049403"/>
    </source>
</evidence>
<comment type="catalytic activity">
    <reaction evidence="19">
        <text>propanoyl-CoA + H2O = propanoyl-4'-phosphopantetheine + adenosine 3',5'-bisphosphate + 2 H(+)</text>
        <dbReference type="Rhea" id="RHEA:67464"/>
        <dbReference type="ChEBI" id="CHEBI:15377"/>
        <dbReference type="ChEBI" id="CHEBI:15378"/>
        <dbReference type="ChEBI" id="CHEBI:57392"/>
        <dbReference type="ChEBI" id="CHEBI:58343"/>
        <dbReference type="ChEBI" id="CHEBI:172362"/>
    </reaction>
    <physiologicalReaction direction="left-to-right" evidence="19">
        <dbReference type="Rhea" id="RHEA:67465"/>
    </physiologicalReaction>
</comment>
<comment type="catalytic activity">
    <reaction evidence="22">
        <text>(9Z,12Z,15Z)-octadecatrienoyl-CoA + H2O = S-(9Z,12Z,15Z-octadecatrienoyl)-4'-phosphopantetheine + adenosine 3',5'-bisphosphate + 2 H(+)</text>
        <dbReference type="Rhea" id="RHEA:67532"/>
        <dbReference type="ChEBI" id="CHEBI:15377"/>
        <dbReference type="ChEBI" id="CHEBI:15378"/>
        <dbReference type="ChEBI" id="CHEBI:58343"/>
        <dbReference type="ChEBI" id="CHEBI:74034"/>
        <dbReference type="ChEBI" id="CHEBI:172386"/>
    </reaction>
    <physiologicalReaction direction="left-to-right" evidence="22">
        <dbReference type="Rhea" id="RHEA:67533"/>
    </physiologicalReaction>
</comment>
<keyword evidence="4" id="KW-0479">Metal-binding</keyword>
<comment type="catalytic activity">
    <reaction evidence="10">
        <text>CoA + H2O = (R)-4'-phosphopantetheine + adenosine 3',5'-bisphosphate + 2 H(+)</text>
        <dbReference type="Rhea" id="RHEA:64988"/>
        <dbReference type="ChEBI" id="CHEBI:15377"/>
        <dbReference type="ChEBI" id="CHEBI:15378"/>
        <dbReference type="ChEBI" id="CHEBI:57287"/>
        <dbReference type="ChEBI" id="CHEBI:58343"/>
        <dbReference type="ChEBI" id="CHEBI:61723"/>
        <dbReference type="EC" id="3.6.1.77"/>
    </reaction>
    <physiologicalReaction direction="left-to-right" evidence="10">
        <dbReference type="Rhea" id="RHEA:64989"/>
    </physiologicalReaction>
</comment>
<comment type="catalytic activity">
    <reaction evidence="24">
        <text>succinyl-CoA + H2O = succinyl-4'-phosphopantetheine + adenosine 3',5'-bisphosphate + 2 H(+)</text>
        <dbReference type="Rhea" id="RHEA:67472"/>
        <dbReference type="ChEBI" id="CHEBI:15377"/>
        <dbReference type="ChEBI" id="CHEBI:15378"/>
        <dbReference type="ChEBI" id="CHEBI:57292"/>
        <dbReference type="ChEBI" id="CHEBI:58343"/>
        <dbReference type="ChEBI" id="CHEBI:172364"/>
    </reaction>
    <physiologicalReaction direction="left-to-right" evidence="24">
        <dbReference type="Rhea" id="RHEA:67473"/>
    </physiologicalReaction>
</comment>
<evidence type="ECO:0000256" key="21">
    <source>
        <dbReference type="ARBA" id="ARBA00047757"/>
    </source>
</evidence>
<comment type="catalytic activity">
    <reaction evidence="20">
        <text>(9Z,12Z)-octadecadienoyl-CoA + H2O = S-(9Z,12Z-octadecadienoyl)-4'-phosphopantetheine + adenosine 3',5'-bisphosphate + 2 H(+)</text>
        <dbReference type="Rhea" id="RHEA:67536"/>
        <dbReference type="ChEBI" id="CHEBI:15377"/>
        <dbReference type="ChEBI" id="CHEBI:15378"/>
        <dbReference type="ChEBI" id="CHEBI:57383"/>
        <dbReference type="ChEBI" id="CHEBI:58343"/>
        <dbReference type="ChEBI" id="CHEBI:172387"/>
    </reaction>
    <physiologicalReaction direction="left-to-right" evidence="20">
        <dbReference type="Rhea" id="RHEA:67537"/>
    </physiologicalReaction>
</comment>
<protein>
    <recommendedName>
        <fullName evidence="8">Acyl-coenzyme A diphosphatase NUDT19</fullName>
        <ecNumber evidence="11">3.6.1.77</ecNumber>
    </recommendedName>
    <alternativeName>
        <fullName evidence="9">Nucleoside diphosphate-linked moiety X motif 19</fullName>
    </alternativeName>
</protein>
<evidence type="ECO:0000256" key="16">
    <source>
        <dbReference type="ARBA" id="ARBA00047466"/>
    </source>
</evidence>
<evidence type="ECO:0000256" key="4">
    <source>
        <dbReference type="ARBA" id="ARBA00022723"/>
    </source>
</evidence>
<comment type="catalytic activity">
    <reaction evidence="21">
        <text>dodecanoyl-CoA + H2O = S-dodecanoyl-4'-phosphopantetheine + adenosine 3',5'-bisphosphate + 2 H(+)</text>
        <dbReference type="Rhea" id="RHEA:50024"/>
        <dbReference type="ChEBI" id="CHEBI:15377"/>
        <dbReference type="ChEBI" id="CHEBI:15378"/>
        <dbReference type="ChEBI" id="CHEBI:57375"/>
        <dbReference type="ChEBI" id="CHEBI:58343"/>
        <dbReference type="ChEBI" id="CHEBI:132015"/>
    </reaction>
    <physiologicalReaction direction="left-to-right" evidence="21">
        <dbReference type="Rhea" id="RHEA:50025"/>
    </physiologicalReaction>
</comment>
<evidence type="ECO:0000256" key="28">
    <source>
        <dbReference type="ARBA" id="ARBA00048961"/>
    </source>
</evidence>
<evidence type="ECO:0000256" key="9">
    <source>
        <dbReference type="ARBA" id="ARBA00031193"/>
    </source>
</evidence>
<dbReference type="AlphaFoldDB" id="A0A553PXH6"/>
<evidence type="ECO:0000313" key="32">
    <source>
        <dbReference type="EMBL" id="TRY82378.1"/>
    </source>
</evidence>
<evidence type="ECO:0000256" key="6">
    <source>
        <dbReference type="ARBA" id="ARBA00022842"/>
    </source>
</evidence>
<keyword evidence="6" id="KW-0460">Magnesium</keyword>
<dbReference type="STRING" id="623744.A0A553PXH6"/>
<evidence type="ECO:0000313" key="33">
    <source>
        <dbReference type="Proteomes" id="UP000316079"/>
    </source>
</evidence>
<dbReference type="Gene3D" id="3.90.79.10">
    <property type="entry name" value="Nucleoside Triphosphate Pyrophosphohydrolase"/>
    <property type="match status" value="1"/>
</dbReference>
<comment type="catalytic activity">
    <reaction evidence="26">
        <text>hexadecanoyl-CoA + H2O = S-hexadecanoyl-4'-phosphopantetheine + adenosine 3',5'-bisphosphate + 2 H(+)</text>
        <dbReference type="Rhea" id="RHEA:50032"/>
        <dbReference type="ChEBI" id="CHEBI:15377"/>
        <dbReference type="ChEBI" id="CHEBI:15378"/>
        <dbReference type="ChEBI" id="CHEBI:57379"/>
        <dbReference type="ChEBI" id="CHEBI:58343"/>
        <dbReference type="ChEBI" id="CHEBI:132018"/>
    </reaction>
    <physiologicalReaction direction="left-to-right" evidence="26">
        <dbReference type="Rhea" id="RHEA:50033"/>
    </physiologicalReaction>
</comment>
<evidence type="ECO:0000256" key="17">
    <source>
        <dbReference type="ARBA" id="ARBA00047511"/>
    </source>
</evidence>
<comment type="catalytic activity">
    <reaction evidence="14">
        <text>malonyl-CoA + H2O = malonyl-4'-phosphopantetheine + adenosine 3',5'-bisphosphate + 2 H(+)</text>
        <dbReference type="Rhea" id="RHEA:67468"/>
        <dbReference type="ChEBI" id="CHEBI:15377"/>
        <dbReference type="ChEBI" id="CHEBI:15378"/>
        <dbReference type="ChEBI" id="CHEBI:57384"/>
        <dbReference type="ChEBI" id="CHEBI:58343"/>
        <dbReference type="ChEBI" id="CHEBI:172363"/>
    </reaction>
    <physiologicalReaction direction="left-to-right" evidence="14">
        <dbReference type="Rhea" id="RHEA:67469"/>
    </physiologicalReaction>
</comment>
<gene>
    <name evidence="32" type="ORF">DNTS_002474</name>
</gene>
<comment type="catalytic activity">
    <reaction evidence="29">
        <text>butanoyl-CoA + H2O = S-butanoyl-4'-phosphopantetheine + adenosine 3',5'-bisphosphate + 2 H(+)</text>
        <dbReference type="Rhea" id="RHEA:49976"/>
        <dbReference type="ChEBI" id="CHEBI:15377"/>
        <dbReference type="ChEBI" id="CHEBI:15378"/>
        <dbReference type="ChEBI" id="CHEBI:57371"/>
        <dbReference type="ChEBI" id="CHEBI:58343"/>
        <dbReference type="ChEBI" id="CHEBI:132011"/>
    </reaction>
    <physiologicalReaction direction="left-to-right" evidence="29">
        <dbReference type="Rhea" id="RHEA:49977"/>
    </physiologicalReaction>
</comment>
<keyword evidence="33" id="KW-1185">Reference proteome</keyword>
<comment type="catalytic activity">
    <reaction evidence="25">
        <text>a 5'-end CoA-ribonucleoside in mRNA + H2O = a 5'-end phospho-adenosine-phospho-ribonucleoside in mRNA + (R)-4'-phosphopantetheine + 2 H(+)</text>
        <dbReference type="Rhea" id="RHEA:67592"/>
        <dbReference type="Rhea" id="RHEA-COMP:15719"/>
        <dbReference type="Rhea" id="RHEA-COMP:17276"/>
        <dbReference type="ChEBI" id="CHEBI:15377"/>
        <dbReference type="ChEBI" id="CHEBI:15378"/>
        <dbReference type="ChEBI" id="CHEBI:61723"/>
        <dbReference type="ChEBI" id="CHEBI:144051"/>
        <dbReference type="ChEBI" id="CHEBI:172371"/>
    </reaction>
    <physiologicalReaction direction="left-to-right" evidence="25">
        <dbReference type="Rhea" id="RHEA:67593"/>
    </physiologicalReaction>
</comment>
<dbReference type="OrthoDB" id="1695362at2759"/>
<comment type="catalytic activity">
    <reaction evidence="23">
        <text>(9Z)-tetradecenoyl-CoA + H2O = S-(9Z-tetradecenoyl)-4'-phosphopantetheine + adenosine 3',5'-bisphosphate + 2 H(+)</text>
        <dbReference type="Rhea" id="RHEA:67544"/>
        <dbReference type="ChEBI" id="CHEBI:15377"/>
        <dbReference type="ChEBI" id="CHEBI:15378"/>
        <dbReference type="ChEBI" id="CHEBI:58343"/>
        <dbReference type="ChEBI" id="CHEBI:65060"/>
        <dbReference type="ChEBI" id="CHEBI:172389"/>
    </reaction>
    <physiologicalReaction direction="left-to-right" evidence="23">
        <dbReference type="Rhea" id="RHEA:67545"/>
    </physiologicalReaction>
</comment>
<comment type="cofactor">
    <cofactor evidence="2">
        <name>Mg(2+)</name>
        <dbReference type="ChEBI" id="CHEBI:18420"/>
    </cofactor>
</comment>
<dbReference type="InterPro" id="IPR000086">
    <property type="entry name" value="NUDIX_hydrolase_dom"/>
</dbReference>
<evidence type="ECO:0000256" key="13">
    <source>
        <dbReference type="ARBA" id="ARBA00047289"/>
    </source>
</evidence>
<evidence type="ECO:0000256" key="14">
    <source>
        <dbReference type="ARBA" id="ARBA00047369"/>
    </source>
</evidence>
<evidence type="ECO:0000256" key="27">
    <source>
        <dbReference type="ARBA" id="ARBA00048882"/>
    </source>
</evidence>
<evidence type="ECO:0000256" key="8">
    <source>
        <dbReference type="ARBA" id="ARBA00026208"/>
    </source>
</evidence>
<evidence type="ECO:0000256" key="29">
    <source>
        <dbReference type="ARBA" id="ARBA00049284"/>
    </source>
</evidence>
<comment type="catalytic activity">
    <reaction evidence="13">
        <text>octanoyl-CoA + H2O = S-octanoyl-4'-phosphopantetheine + adenosine 3',5'-bisphosphate + 2 H(+)</text>
        <dbReference type="Rhea" id="RHEA:50016"/>
        <dbReference type="ChEBI" id="CHEBI:15377"/>
        <dbReference type="ChEBI" id="CHEBI:15378"/>
        <dbReference type="ChEBI" id="CHEBI:57386"/>
        <dbReference type="ChEBI" id="CHEBI:58343"/>
        <dbReference type="ChEBI" id="CHEBI:132013"/>
    </reaction>
    <physiologicalReaction direction="left-to-right" evidence="13">
        <dbReference type="Rhea" id="RHEA:50017"/>
    </physiologicalReaction>
</comment>
<dbReference type="GO" id="GO:0010945">
    <property type="term" value="F:coenzyme A diphosphatase activity"/>
    <property type="evidence" value="ECO:0007669"/>
    <property type="project" value="UniProtKB-EC"/>
</dbReference>
<dbReference type="Proteomes" id="UP000316079">
    <property type="component" value="Unassembled WGS sequence"/>
</dbReference>
<proteinExistence type="inferred from homology"/>
<accession>A0A553PXH6</accession>
<evidence type="ECO:0000256" key="22">
    <source>
        <dbReference type="ARBA" id="ARBA00048360"/>
    </source>
</evidence>
<dbReference type="PROSITE" id="PS51462">
    <property type="entry name" value="NUDIX"/>
    <property type="match status" value="1"/>
</dbReference>
<feature type="domain" description="Nudix hydrolase" evidence="31">
    <location>
        <begin position="7"/>
        <end position="265"/>
    </location>
</feature>
<evidence type="ECO:0000256" key="7">
    <source>
        <dbReference type="ARBA" id="ARBA00023211"/>
    </source>
</evidence>
<organism evidence="32 33">
    <name type="scientific">Danionella cerebrum</name>
    <dbReference type="NCBI Taxonomy" id="2873325"/>
    <lineage>
        <taxon>Eukaryota</taxon>
        <taxon>Metazoa</taxon>
        <taxon>Chordata</taxon>
        <taxon>Craniata</taxon>
        <taxon>Vertebrata</taxon>
        <taxon>Euteleostomi</taxon>
        <taxon>Actinopterygii</taxon>
        <taxon>Neopterygii</taxon>
        <taxon>Teleostei</taxon>
        <taxon>Ostariophysi</taxon>
        <taxon>Cypriniformes</taxon>
        <taxon>Danionidae</taxon>
        <taxon>Danioninae</taxon>
        <taxon>Danionella</taxon>
    </lineage>
</organism>
<comment type="catalytic activity">
    <reaction evidence="18">
        <text>4,8-dimethylnonanoyl-CoA + H2O = S-(4,8-dimethylnonanoyl)-4'-phosphopantetheine + adenosine 3',5'-bisphosphate + 2 H(+)</text>
        <dbReference type="Rhea" id="RHEA:67524"/>
        <dbReference type="ChEBI" id="CHEBI:15377"/>
        <dbReference type="ChEBI" id="CHEBI:15378"/>
        <dbReference type="ChEBI" id="CHEBI:58343"/>
        <dbReference type="ChEBI" id="CHEBI:77061"/>
        <dbReference type="ChEBI" id="CHEBI:172385"/>
    </reaction>
    <physiologicalReaction direction="left-to-right" evidence="18">
        <dbReference type="Rhea" id="RHEA:67525"/>
    </physiologicalReaction>
</comment>
<comment type="caution">
    <text evidence="32">The sequence shown here is derived from an EMBL/GenBank/DDBJ whole genome shotgun (WGS) entry which is preliminary data.</text>
</comment>
<comment type="catalytic activity">
    <reaction evidence="28">
        <text>choloyl-CoA + H2O = S-choloyl-4'-phosphopantetheine + adenosine 3',5'-bisphosphate + 2 H(+)</text>
        <dbReference type="Rhea" id="RHEA:50036"/>
        <dbReference type="ChEBI" id="CHEBI:15377"/>
        <dbReference type="ChEBI" id="CHEBI:15378"/>
        <dbReference type="ChEBI" id="CHEBI:57373"/>
        <dbReference type="ChEBI" id="CHEBI:58343"/>
        <dbReference type="ChEBI" id="CHEBI:132020"/>
    </reaction>
    <physiologicalReaction direction="left-to-right" evidence="28">
        <dbReference type="Rhea" id="RHEA:50037"/>
    </physiologicalReaction>
</comment>
<dbReference type="PANTHER" id="PTHR12318">
    <property type="entry name" value="TESTOSTERONE-REGULATED PROTEIN RP2"/>
    <property type="match status" value="1"/>
</dbReference>
<evidence type="ECO:0000256" key="18">
    <source>
        <dbReference type="ARBA" id="ARBA00047584"/>
    </source>
</evidence>
<evidence type="ECO:0000256" key="2">
    <source>
        <dbReference type="ARBA" id="ARBA00001946"/>
    </source>
</evidence>
<evidence type="ECO:0000256" key="5">
    <source>
        <dbReference type="ARBA" id="ARBA00022801"/>
    </source>
</evidence>
<comment type="cofactor">
    <cofactor evidence="1">
        <name>Mn(2+)</name>
        <dbReference type="ChEBI" id="CHEBI:29035"/>
    </cofactor>
</comment>
<evidence type="ECO:0000256" key="20">
    <source>
        <dbReference type="ARBA" id="ARBA00047708"/>
    </source>
</evidence>
<evidence type="ECO:0000256" key="12">
    <source>
        <dbReference type="ARBA" id="ARBA00045809"/>
    </source>
</evidence>
<evidence type="ECO:0000259" key="31">
    <source>
        <dbReference type="PROSITE" id="PS51462"/>
    </source>
</evidence>
<evidence type="ECO:0000256" key="15">
    <source>
        <dbReference type="ARBA" id="ARBA00047403"/>
    </source>
</evidence>
<evidence type="ECO:0000256" key="19">
    <source>
        <dbReference type="ARBA" id="ARBA00047666"/>
    </source>
</evidence>
<evidence type="ECO:0000256" key="10">
    <source>
        <dbReference type="ARBA" id="ARBA00044908"/>
    </source>
</evidence>
<evidence type="ECO:0000256" key="25">
    <source>
        <dbReference type="ARBA" id="ARBA00048667"/>
    </source>
</evidence>
<reference evidence="32 33" key="1">
    <citation type="journal article" date="2019" name="Sci. Data">
        <title>Hybrid genome assembly and annotation of Danionella translucida.</title>
        <authorList>
            <person name="Kadobianskyi M."/>
            <person name="Schulze L."/>
            <person name="Schuelke M."/>
            <person name="Judkewitz B."/>
        </authorList>
    </citation>
    <scope>NUCLEOTIDE SEQUENCE [LARGE SCALE GENOMIC DNA]</scope>
    <source>
        <strain evidence="32 33">Bolton</strain>
    </source>
</reference>
<evidence type="ECO:0000256" key="11">
    <source>
        <dbReference type="ARBA" id="ARBA00044967"/>
    </source>
</evidence>
<comment type="catalytic activity">
    <reaction evidence="15">
        <text>tetradecanoyl-CoA + H2O = tetradecanoyl-4'-phosphopantetheine + adenosine 3',5'-bisphosphate + 2 H(+)</text>
        <dbReference type="Rhea" id="RHEA:50028"/>
        <dbReference type="ChEBI" id="CHEBI:15377"/>
        <dbReference type="ChEBI" id="CHEBI:15378"/>
        <dbReference type="ChEBI" id="CHEBI:57385"/>
        <dbReference type="ChEBI" id="CHEBI:58343"/>
        <dbReference type="ChEBI" id="CHEBI:132017"/>
    </reaction>
    <physiologicalReaction direction="left-to-right" evidence="15">
        <dbReference type="Rhea" id="RHEA:50029"/>
    </physiologicalReaction>
</comment>
<evidence type="ECO:0000256" key="1">
    <source>
        <dbReference type="ARBA" id="ARBA00001936"/>
    </source>
</evidence>